<dbReference type="AlphaFoldDB" id="A0A3P8L873"/>
<sequence length="192" mass="23197">MINKLNQISQPRERERESKNEFNWLVHNERDCQKAFWNYVIKGIYIDESNEILDHPYYEEKLLYQTDGIHNGVLFEFKKNLTNQTVYRAFGESLSYLRKFNNDGLKKIPRWICIATFDSKKYWLIDANNFKEFIYDQKYEDLYNIPSNSPHTFTLEPAGIWLDPDDLLEKVKPREGEEKYLKTRLNLHNFLK</sequence>
<evidence type="ECO:0000313" key="1">
    <source>
        <dbReference type="EMBL" id="VDR42605.1"/>
    </source>
</evidence>
<evidence type="ECO:0000313" key="2">
    <source>
        <dbReference type="Proteomes" id="UP000280036"/>
    </source>
</evidence>
<dbReference type="RefSeq" id="WP_126118710.1">
    <property type="nucleotide sequence ID" value="NZ_UZVY01000007.1"/>
</dbReference>
<proteinExistence type="predicted"/>
<reference evidence="1 2" key="1">
    <citation type="submission" date="2018-12" db="EMBL/GenBank/DDBJ databases">
        <authorList>
            <consortium name="Pathogen Informatics"/>
        </authorList>
    </citation>
    <scope>NUCLEOTIDE SEQUENCE [LARGE SCALE GENOMIC DNA]</scope>
    <source>
        <strain evidence="1 2">NCTC10126</strain>
    </source>
</reference>
<dbReference type="EMBL" id="UZVY01000007">
    <property type="protein sequence ID" value="VDR42605.1"/>
    <property type="molecule type" value="Genomic_DNA"/>
</dbReference>
<accession>A0A3P8L873</accession>
<dbReference type="OrthoDB" id="399884at2"/>
<protein>
    <submittedName>
        <fullName evidence="1">Uncharacterized protein</fullName>
    </submittedName>
</protein>
<dbReference type="Proteomes" id="UP000280036">
    <property type="component" value="Unassembled WGS sequence"/>
</dbReference>
<organism evidence="1 2">
    <name type="scientific">Mycoplasmopsis caviae</name>
    <dbReference type="NCBI Taxonomy" id="55603"/>
    <lineage>
        <taxon>Bacteria</taxon>
        <taxon>Bacillati</taxon>
        <taxon>Mycoplasmatota</taxon>
        <taxon>Mycoplasmoidales</taxon>
        <taxon>Metamycoplasmataceae</taxon>
        <taxon>Mycoplasmopsis</taxon>
    </lineage>
</organism>
<name>A0A3P8L873_9BACT</name>
<gene>
    <name evidence="1" type="ORF">NCTC10126_01132</name>
</gene>